<proteinExistence type="predicted"/>
<accession>A0ABT2L8A6</accession>
<organism evidence="1 2">
    <name type="scientific">Ralstonia mojiangensis</name>
    <dbReference type="NCBI Taxonomy" id="2953895"/>
    <lineage>
        <taxon>Bacteria</taxon>
        <taxon>Pseudomonadati</taxon>
        <taxon>Pseudomonadota</taxon>
        <taxon>Betaproteobacteria</taxon>
        <taxon>Burkholderiales</taxon>
        <taxon>Burkholderiaceae</taxon>
        <taxon>Ralstonia</taxon>
    </lineage>
</organism>
<reference evidence="1 2" key="1">
    <citation type="journal article" date="2023" name="Front. Microbiol.">
        <title>Ralstonia chuxiongensis sp. nov., Ralstonia mojiangensis sp. nov., and Ralstonia soli sp. nov., isolated from tobacco fields, are three novel species in the family Burkholderiaceae.</title>
        <authorList>
            <person name="Lu C.H."/>
            <person name="Zhang Y.Y."/>
            <person name="Jiang N."/>
            <person name="Chen W."/>
            <person name="Shao X."/>
            <person name="Zhao Z.M."/>
            <person name="Lu W.L."/>
            <person name="Hu X."/>
            <person name="Xi Y.X."/>
            <person name="Zou S.Y."/>
            <person name="Wei Q.J."/>
            <person name="Lin Z.L."/>
            <person name="Gong L."/>
            <person name="Gai X.T."/>
            <person name="Zhang L.Q."/>
            <person name="Li J.Y."/>
            <person name="Jin Y."/>
            <person name="Xia Z.Y."/>
        </authorList>
    </citation>
    <scope>NUCLEOTIDE SEQUENCE [LARGE SCALE GENOMIC DNA]</scope>
    <source>
        <strain evidence="1 2">22TCJT01-1</strain>
    </source>
</reference>
<dbReference type="RefSeq" id="WP_260782091.1">
    <property type="nucleotide sequence ID" value="NZ_JAOCQI010000002.1"/>
</dbReference>
<evidence type="ECO:0000313" key="2">
    <source>
        <dbReference type="Proteomes" id="UP001164420"/>
    </source>
</evidence>
<dbReference type="Proteomes" id="UP001164420">
    <property type="component" value="Unassembled WGS sequence"/>
</dbReference>
<evidence type="ECO:0000313" key="1">
    <source>
        <dbReference type="EMBL" id="MCT7311458.1"/>
    </source>
</evidence>
<comment type="caution">
    <text evidence="1">The sequence shown here is derived from an EMBL/GenBank/DDBJ whole genome shotgun (WGS) entry which is preliminary data.</text>
</comment>
<protein>
    <recommendedName>
        <fullName evidence="3">DUF2846 domain-containing protein</fullName>
    </recommendedName>
</protein>
<sequence length="136" mass="14470">MHAASTRMEAARSANAGKQLVPKDGGTYLIAVGMESVSYLGSGDTDWKINNSSFTQPRGTYSVIGVRPGTYTTYANKRVAGGGEAKAPVEIMEGESVCIFPVNPLSAPARMEMYKGDACDPVLRPLKNQNVVAEVK</sequence>
<name>A0ABT2L8A6_9RALS</name>
<dbReference type="EMBL" id="JAOCQI010000002">
    <property type="protein sequence ID" value="MCT7311458.1"/>
    <property type="molecule type" value="Genomic_DNA"/>
</dbReference>
<gene>
    <name evidence="1" type="ORF">N5J06_10915</name>
</gene>
<evidence type="ECO:0008006" key="3">
    <source>
        <dbReference type="Google" id="ProtNLM"/>
    </source>
</evidence>
<keyword evidence="2" id="KW-1185">Reference proteome</keyword>